<keyword evidence="2" id="KW-1185">Reference proteome</keyword>
<gene>
    <name evidence="1" type="ORF">TNCT_523981</name>
</gene>
<dbReference type="EMBL" id="BMAO01006400">
    <property type="protein sequence ID" value="GFR08258.1"/>
    <property type="molecule type" value="Genomic_DNA"/>
</dbReference>
<comment type="caution">
    <text evidence="1">The sequence shown here is derived from an EMBL/GenBank/DDBJ whole genome shotgun (WGS) entry which is preliminary data.</text>
</comment>
<protein>
    <submittedName>
        <fullName evidence="1">Uncharacterized protein</fullName>
    </submittedName>
</protein>
<accession>A0A8X6J3F0</accession>
<evidence type="ECO:0000313" key="1">
    <source>
        <dbReference type="EMBL" id="GFR08258.1"/>
    </source>
</evidence>
<sequence length="96" mass="11079">MSSQDDDSVGGVILFTRRPRMHLWIFKVKLKVISENPVENSSKIFETPDRRSPTVVLFSYLLTDFCFESDAKSQVERRVLRTSQIRDLASLSSHMT</sequence>
<name>A0A8X6J3F0_TRICU</name>
<evidence type="ECO:0000313" key="2">
    <source>
        <dbReference type="Proteomes" id="UP000887116"/>
    </source>
</evidence>
<dbReference type="AlphaFoldDB" id="A0A8X6J3F0"/>
<dbReference type="Proteomes" id="UP000887116">
    <property type="component" value="Unassembled WGS sequence"/>
</dbReference>
<organism evidence="1 2">
    <name type="scientific">Trichonephila clavata</name>
    <name type="common">Joro spider</name>
    <name type="synonym">Nephila clavata</name>
    <dbReference type="NCBI Taxonomy" id="2740835"/>
    <lineage>
        <taxon>Eukaryota</taxon>
        <taxon>Metazoa</taxon>
        <taxon>Ecdysozoa</taxon>
        <taxon>Arthropoda</taxon>
        <taxon>Chelicerata</taxon>
        <taxon>Arachnida</taxon>
        <taxon>Araneae</taxon>
        <taxon>Araneomorphae</taxon>
        <taxon>Entelegynae</taxon>
        <taxon>Araneoidea</taxon>
        <taxon>Nephilidae</taxon>
        <taxon>Trichonephila</taxon>
    </lineage>
</organism>
<reference evidence="1" key="1">
    <citation type="submission" date="2020-07" db="EMBL/GenBank/DDBJ databases">
        <title>Multicomponent nature underlies the extraordinary mechanical properties of spider dragline silk.</title>
        <authorList>
            <person name="Kono N."/>
            <person name="Nakamura H."/>
            <person name="Mori M."/>
            <person name="Yoshida Y."/>
            <person name="Ohtoshi R."/>
            <person name="Malay A.D."/>
            <person name="Moran D.A.P."/>
            <person name="Tomita M."/>
            <person name="Numata K."/>
            <person name="Arakawa K."/>
        </authorList>
    </citation>
    <scope>NUCLEOTIDE SEQUENCE</scope>
</reference>
<proteinExistence type="predicted"/>